<feature type="region of interest" description="Disordered" evidence="1">
    <location>
        <begin position="95"/>
        <end position="141"/>
    </location>
</feature>
<dbReference type="EMBL" id="JAAWWB010000002">
    <property type="protein sequence ID" value="KAG6789240.1"/>
    <property type="molecule type" value="Genomic_DNA"/>
</dbReference>
<evidence type="ECO:0000313" key="4">
    <source>
        <dbReference type="Proteomes" id="UP000886885"/>
    </source>
</evidence>
<comment type="caution">
    <text evidence="3">The sequence shown here is derived from an EMBL/GenBank/DDBJ whole genome shotgun (WGS) entry which is preliminary data.</text>
</comment>
<evidence type="ECO:0008006" key="5">
    <source>
        <dbReference type="Google" id="ProtNLM"/>
    </source>
</evidence>
<gene>
    <name evidence="3" type="ORF">POTOM_005330</name>
</gene>
<dbReference type="PANTHER" id="PTHR37173">
    <property type="entry name" value="HYDROXYPROLINE-RICH GLYCOPROTEIN FAMILY PROTEIN"/>
    <property type="match status" value="1"/>
</dbReference>
<evidence type="ECO:0000256" key="2">
    <source>
        <dbReference type="SAM" id="Phobius"/>
    </source>
</evidence>
<dbReference type="PANTHER" id="PTHR37173:SF1">
    <property type="entry name" value="PROLINE-RICH FAMILY PROTEIN"/>
    <property type="match status" value="1"/>
</dbReference>
<organism evidence="3 4">
    <name type="scientific">Populus tomentosa</name>
    <name type="common">Chinese white poplar</name>
    <dbReference type="NCBI Taxonomy" id="118781"/>
    <lineage>
        <taxon>Eukaryota</taxon>
        <taxon>Viridiplantae</taxon>
        <taxon>Streptophyta</taxon>
        <taxon>Embryophyta</taxon>
        <taxon>Tracheophyta</taxon>
        <taxon>Spermatophyta</taxon>
        <taxon>Magnoliopsida</taxon>
        <taxon>eudicotyledons</taxon>
        <taxon>Gunneridae</taxon>
        <taxon>Pentapetalae</taxon>
        <taxon>rosids</taxon>
        <taxon>fabids</taxon>
        <taxon>Malpighiales</taxon>
        <taxon>Salicaceae</taxon>
        <taxon>Saliceae</taxon>
        <taxon>Populus</taxon>
    </lineage>
</organism>
<protein>
    <recommendedName>
        <fullName evidence="5">Hydroxyproline-rich glycoprotein family protein</fullName>
    </recommendedName>
</protein>
<name>A0A8X8ALA9_POPTO</name>
<keyword evidence="4" id="KW-1185">Reference proteome</keyword>
<feature type="compositionally biased region" description="Low complexity" evidence="1">
    <location>
        <begin position="15"/>
        <end position="39"/>
    </location>
</feature>
<dbReference type="Proteomes" id="UP000886885">
    <property type="component" value="Chromosome 1D"/>
</dbReference>
<feature type="region of interest" description="Disordered" evidence="1">
    <location>
        <begin position="1"/>
        <end position="45"/>
    </location>
</feature>
<sequence length="408" mass="45596">MTATKNTEKPSNFPATMTTTTPNSTAAAAGTTRPFTPTTTTPPRPQSPFQIHHQHIYPVIRPQTQTPNPLIPPNHQGVLYPVASSGRGFIPRPVRPQQDQTPANQGAYHPRGAGVAYRPHTPTAGVGSPSSRSHPNPQQLGDLHHLHNVQQQHLMMSRQHPTHLQHHNYVGLGLGVGSVAAPIKGIPVTGQLKVAPSPVSDSNGYKNLRDRSRDENLMVVRDRKVRISDGAPLYSLCRSWLRNGFPEESEVHYGDSVKPLPRPLLPKEESEEEVEKEKKVGLLITHLSSTTSFNYSFADEEPVDHLSAAELLKRHIKHAKKVRARFSEVGQYHPLAAIFFNCLISISTFMAFYIPSEAYYANDDKHLLFLRCRLREGRLKRIARYKSRLALLLPPQVEQFRNDTPAEN</sequence>
<dbReference type="OrthoDB" id="1735564at2759"/>
<feature type="compositionally biased region" description="Polar residues" evidence="1">
    <location>
        <begin position="1"/>
        <end position="14"/>
    </location>
</feature>
<accession>A0A8X8ALA9</accession>
<keyword evidence="2" id="KW-0812">Transmembrane</keyword>
<feature type="transmembrane region" description="Helical" evidence="2">
    <location>
        <begin position="332"/>
        <end position="354"/>
    </location>
</feature>
<dbReference type="AlphaFoldDB" id="A0A8X8ALA9"/>
<feature type="compositionally biased region" description="Polar residues" evidence="1">
    <location>
        <begin position="128"/>
        <end position="139"/>
    </location>
</feature>
<keyword evidence="2" id="KW-0472">Membrane</keyword>
<evidence type="ECO:0000313" key="3">
    <source>
        <dbReference type="EMBL" id="KAG6789240.1"/>
    </source>
</evidence>
<keyword evidence="2" id="KW-1133">Transmembrane helix</keyword>
<proteinExistence type="predicted"/>
<evidence type="ECO:0000256" key="1">
    <source>
        <dbReference type="SAM" id="MobiDB-lite"/>
    </source>
</evidence>
<reference evidence="3" key="1">
    <citation type="journal article" date="2020" name="bioRxiv">
        <title>Hybrid origin of Populus tomentosa Carr. identified through genome sequencing and phylogenomic analysis.</title>
        <authorList>
            <person name="An X."/>
            <person name="Gao K."/>
            <person name="Chen Z."/>
            <person name="Li J."/>
            <person name="Yang X."/>
            <person name="Yang X."/>
            <person name="Zhou J."/>
            <person name="Guo T."/>
            <person name="Zhao T."/>
            <person name="Huang S."/>
            <person name="Miao D."/>
            <person name="Khan W.U."/>
            <person name="Rao P."/>
            <person name="Ye M."/>
            <person name="Lei B."/>
            <person name="Liao W."/>
            <person name="Wang J."/>
            <person name="Ji L."/>
            <person name="Li Y."/>
            <person name="Guo B."/>
            <person name="Mustafa N.S."/>
            <person name="Li S."/>
            <person name="Yun Q."/>
            <person name="Keller S.R."/>
            <person name="Mao J."/>
            <person name="Zhang R."/>
            <person name="Strauss S.H."/>
        </authorList>
    </citation>
    <scope>NUCLEOTIDE SEQUENCE</scope>
    <source>
        <strain evidence="3">GM15</strain>
        <tissue evidence="3">Leaf</tissue>
    </source>
</reference>